<dbReference type="WBParaSite" id="nRc.2.0.1.t34514-RA">
    <property type="protein sequence ID" value="nRc.2.0.1.t34514-RA"/>
    <property type="gene ID" value="nRc.2.0.1.g34514"/>
</dbReference>
<proteinExistence type="predicted"/>
<dbReference type="Proteomes" id="UP000887565">
    <property type="component" value="Unplaced"/>
</dbReference>
<organism evidence="1 2">
    <name type="scientific">Romanomermis culicivorax</name>
    <name type="common">Nematode worm</name>
    <dbReference type="NCBI Taxonomy" id="13658"/>
    <lineage>
        <taxon>Eukaryota</taxon>
        <taxon>Metazoa</taxon>
        <taxon>Ecdysozoa</taxon>
        <taxon>Nematoda</taxon>
        <taxon>Enoplea</taxon>
        <taxon>Dorylaimia</taxon>
        <taxon>Mermithida</taxon>
        <taxon>Mermithoidea</taxon>
        <taxon>Mermithidae</taxon>
        <taxon>Romanomermis</taxon>
    </lineage>
</organism>
<sequence>MLYNEVSENLKNASESHKRYFDKKAKERKYDLNDLLLLINNKKGTKIDKDYIGPFVVVENSEISKNVVTIDSLDCPGQSQKQSDEYKVFVI</sequence>
<accession>A0A915K8K2</accession>
<evidence type="ECO:0000313" key="1">
    <source>
        <dbReference type="Proteomes" id="UP000887565"/>
    </source>
</evidence>
<evidence type="ECO:0000313" key="2">
    <source>
        <dbReference type="WBParaSite" id="nRc.2.0.1.t34514-RA"/>
    </source>
</evidence>
<name>A0A915K8K2_ROMCU</name>
<keyword evidence="1" id="KW-1185">Reference proteome</keyword>
<dbReference type="AlphaFoldDB" id="A0A915K8K2"/>
<protein>
    <submittedName>
        <fullName evidence="2">Uncharacterized protein</fullName>
    </submittedName>
</protein>
<reference evidence="2" key="1">
    <citation type="submission" date="2022-11" db="UniProtKB">
        <authorList>
            <consortium name="WormBaseParasite"/>
        </authorList>
    </citation>
    <scope>IDENTIFICATION</scope>
</reference>